<keyword evidence="5" id="KW-1185">Reference proteome</keyword>
<protein>
    <recommendedName>
        <fullName evidence="3">DUF155 domain-containing protein</fullName>
    </recommendedName>
</protein>
<dbReference type="GO" id="GO:0070131">
    <property type="term" value="P:positive regulation of mitochondrial translation"/>
    <property type="evidence" value="ECO:0007669"/>
    <property type="project" value="TreeGrafter"/>
</dbReference>
<dbReference type="Proteomes" id="UP000749559">
    <property type="component" value="Unassembled WGS sequence"/>
</dbReference>
<dbReference type="GO" id="GO:0005739">
    <property type="term" value="C:mitochondrion"/>
    <property type="evidence" value="ECO:0007669"/>
    <property type="project" value="UniProtKB-ARBA"/>
</dbReference>
<evidence type="ECO:0000256" key="2">
    <source>
        <dbReference type="SAM" id="MobiDB-lite"/>
    </source>
</evidence>
<dbReference type="OrthoDB" id="242766at2759"/>
<accession>A0A8S4QC12</accession>
<reference evidence="4" key="1">
    <citation type="submission" date="2022-03" db="EMBL/GenBank/DDBJ databases">
        <authorList>
            <person name="Martin C."/>
        </authorList>
    </citation>
    <scope>NUCLEOTIDE SEQUENCE</scope>
</reference>
<evidence type="ECO:0000256" key="1">
    <source>
        <dbReference type="ARBA" id="ARBA00008306"/>
    </source>
</evidence>
<organism evidence="4 5">
    <name type="scientific">Owenia fusiformis</name>
    <name type="common">Polychaete worm</name>
    <dbReference type="NCBI Taxonomy" id="6347"/>
    <lineage>
        <taxon>Eukaryota</taxon>
        <taxon>Metazoa</taxon>
        <taxon>Spiralia</taxon>
        <taxon>Lophotrochozoa</taxon>
        <taxon>Annelida</taxon>
        <taxon>Polychaeta</taxon>
        <taxon>Sedentaria</taxon>
        <taxon>Canalipalpata</taxon>
        <taxon>Sabellida</taxon>
        <taxon>Oweniida</taxon>
        <taxon>Oweniidae</taxon>
        <taxon>Owenia</taxon>
    </lineage>
</organism>
<evidence type="ECO:0000313" key="4">
    <source>
        <dbReference type="EMBL" id="CAH1802245.1"/>
    </source>
</evidence>
<dbReference type="PANTHER" id="PTHR16255:SF1">
    <property type="entry name" value="REQUIRED FOR MEIOTIC NUCLEAR DIVISION PROTEIN 1 HOMOLOG"/>
    <property type="match status" value="1"/>
</dbReference>
<dbReference type="InterPro" id="IPR051624">
    <property type="entry name" value="RMD1/Sad1-interacting"/>
</dbReference>
<sequence>MSLPNIRRCILNGIKSFQQIGTLSNAQFRNRKTLYCYASMTRSPNKHFSRTLITVCIRNDIMNRVTLTSILRNKGPQTLTSMRLYTVNENAESDVKIRGIQKTISPLTTKRPGRRKKKDDVPLEQKESAMNAVAYATGEEYYLDKLIPALRTQGLYEIQELPSDIKADALHLTAKYHIDERDEMKREVFLFREGSVVCWNLPVEERNNLLTFLMPYSECAYDLNLVKHEKEQLECHFHESSTRLVSGDIYLKSGEENKVQRNLEKYAFSNALGLSVKLAIWEASLERYVDSIEWVTEAMRQGKEVNMSRSLVLKKYGEVLSLRHLINLSSDLLDTPDFYWDREGLEMLYQHSCAYLNIKGRTRVVNEKLNHCCELAELLSSHSNDKHHVRLEWMIIVLIMVEVLFEILHYVERYMDSQPAQSVEQPTQSMAQPTQSMAQPTQSMAQPVLQLNQTTESTQLNSRDKNEERT</sequence>
<comment type="caution">
    <text evidence="4">The sequence shown here is derived from an EMBL/GenBank/DDBJ whole genome shotgun (WGS) entry which is preliminary data.</text>
</comment>
<feature type="domain" description="DUF155" evidence="3">
    <location>
        <begin position="188"/>
        <end position="366"/>
    </location>
</feature>
<feature type="compositionally biased region" description="Polar residues" evidence="2">
    <location>
        <begin position="421"/>
        <end position="461"/>
    </location>
</feature>
<comment type="similarity">
    <text evidence="1">Belongs to the RMD1/sif2 family.</text>
</comment>
<dbReference type="InterPro" id="IPR003734">
    <property type="entry name" value="DUF155"/>
</dbReference>
<evidence type="ECO:0000313" key="5">
    <source>
        <dbReference type="Proteomes" id="UP000749559"/>
    </source>
</evidence>
<dbReference type="Pfam" id="PF02582">
    <property type="entry name" value="DUF155"/>
    <property type="match status" value="1"/>
</dbReference>
<dbReference type="EMBL" id="CAIIXF020000012">
    <property type="protein sequence ID" value="CAH1802245.1"/>
    <property type="molecule type" value="Genomic_DNA"/>
</dbReference>
<proteinExistence type="inferred from homology"/>
<name>A0A8S4QC12_OWEFU</name>
<gene>
    <name evidence="4" type="ORF">OFUS_LOCUS25947</name>
</gene>
<feature type="region of interest" description="Disordered" evidence="2">
    <location>
        <begin position="421"/>
        <end position="470"/>
    </location>
</feature>
<evidence type="ECO:0000259" key="3">
    <source>
        <dbReference type="Pfam" id="PF02582"/>
    </source>
</evidence>
<dbReference type="AlphaFoldDB" id="A0A8S4QC12"/>
<dbReference type="PANTHER" id="PTHR16255">
    <property type="entry name" value="REQUIRED FOR MEIOTIC NUCLEAR DIVISION PROTEIN 1 HOMOLOG"/>
    <property type="match status" value="1"/>
</dbReference>